<dbReference type="Gene3D" id="2.40.128.270">
    <property type="match status" value="1"/>
</dbReference>
<dbReference type="eggNOG" id="COG3187">
    <property type="taxonomic scope" value="Bacteria"/>
</dbReference>
<gene>
    <name evidence="2" type="ordered locus">PBPRA2820</name>
</gene>
<dbReference type="KEGG" id="ppr:PBPRA2820"/>
<protein>
    <submittedName>
        <fullName evidence="2">Hypothetical heat shock protein</fullName>
    </submittedName>
</protein>
<evidence type="ECO:0000313" key="3">
    <source>
        <dbReference type="Proteomes" id="UP000000593"/>
    </source>
</evidence>
<evidence type="ECO:0000313" key="2">
    <source>
        <dbReference type="EMBL" id="CAG21192.1"/>
    </source>
</evidence>
<accession>Q6LND4</accession>
<dbReference type="InterPro" id="IPR005184">
    <property type="entry name" value="DUF306_Meta_HslJ"/>
</dbReference>
<dbReference type="Pfam" id="PF03724">
    <property type="entry name" value="META"/>
    <property type="match status" value="1"/>
</dbReference>
<reference evidence="3" key="1">
    <citation type="journal article" date="2005" name="Science">
        <title>Life at depth: Photobacterium profundum genome sequence and expression analysis.</title>
        <authorList>
            <person name="Vezzi A."/>
            <person name="Campanaro S."/>
            <person name="D'Angelo M."/>
            <person name="Simonato F."/>
            <person name="Vitulo N."/>
            <person name="Lauro F.M."/>
            <person name="Cestaro A."/>
            <person name="Malacrida G."/>
            <person name="Simionati B."/>
            <person name="Cannata N."/>
            <person name="Romualdi C."/>
            <person name="Bartlett D.H."/>
            <person name="Valle G."/>
        </authorList>
    </citation>
    <scope>NUCLEOTIDE SEQUENCE [LARGE SCALE GENOMIC DNA]</scope>
    <source>
        <strain evidence="3">ATCC BAA-1253 / SS9</strain>
    </source>
</reference>
<dbReference type="EMBL" id="CR378672">
    <property type="protein sequence ID" value="CAG21192.1"/>
    <property type="molecule type" value="Genomic_DNA"/>
</dbReference>
<evidence type="ECO:0000259" key="1">
    <source>
        <dbReference type="Pfam" id="PF03724"/>
    </source>
</evidence>
<name>Q6LND4_PHOPR</name>
<dbReference type="HOGENOM" id="CLU_124954_0_0_6"/>
<proteinExistence type="predicted"/>
<feature type="domain" description="DUF306" evidence="1">
    <location>
        <begin position="80"/>
        <end position="174"/>
    </location>
</feature>
<dbReference type="AlphaFoldDB" id="Q6LND4"/>
<keyword evidence="3" id="KW-1185">Reference proteome</keyword>
<dbReference type="Proteomes" id="UP000000593">
    <property type="component" value="Chromosome 1"/>
</dbReference>
<dbReference type="InterPro" id="IPR038670">
    <property type="entry name" value="HslJ-like_sf"/>
</dbReference>
<keyword evidence="2" id="KW-0346">Stress response</keyword>
<sequence>MTILISGNNCECRFYRHFFIQILITLNNCGYPLLKVISISESYNYTMKKIKFCILAMLALPLTGCFSNQHLLSESDQYVGEWVLEGGISIPGITKRQPGMIIEENLGVAGFTGCNLFKGKLNIDDSSVNFTLPIVTHKMCLPEIVEQEQNIMNVLRHTTNIEVVNETLVVDSDDRFLIFEKANKHI</sequence>
<organism evidence="2 3">
    <name type="scientific">Photobacterium profundum (strain SS9)</name>
    <dbReference type="NCBI Taxonomy" id="298386"/>
    <lineage>
        <taxon>Bacteria</taxon>
        <taxon>Pseudomonadati</taxon>
        <taxon>Pseudomonadota</taxon>
        <taxon>Gammaproteobacteria</taxon>
        <taxon>Vibrionales</taxon>
        <taxon>Vibrionaceae</taxon>
        <taxon>Photobacterium</taxon>
    </lineage>
</organism>